<dbReference type="PROSITE" id="PS51354">
    <property type="entry name" value="GLUTAREDOXIN_2"/>
    <property type="match status" value="1"/>
</dbReference>
<evidence type="ECO:0000313" key="3">
    <source>
        <dbReference type="EMBL" id="KFA92522.1"/>
    </source>
</evidence>
<feature type="domain" description="Glutaredoxin" evidence="2">
    <location>
        <begin position="53"/>
        <end position="103"/>
    </location>
</feature>
<proteinExistence type="inferred from homology"/>
<gene>
    <name evidence="3" type="ORF">Q664_15095</name>
</gene>
<dbReference type="EMBL" id="JPMI01000093">
    <property type="protein sequence ID" value="KFA92522.1"/>
    <property type="molecule type" value="Genomic_DNA"/>
</dbReference>
<dbReference type="GO" id="GO:0005737">
    <property type="term" value="C:cytoplasm"/>
    <property type="evidence" value="ECO:0007669"/>
    <property type="project" value="TreeGrafter"/>
</dbReference>
<organism evidence="3 4">
    <name type="scientific">Archangium violaceum Cb vi76</name>
    <dbReference type="NCBI Taxonomy" id="1406225"/>
    <lineage>
        <taxon>Bacteria</taxon>
        <taxon>Pseudomonadati</taxon>
        <taxon>Myxococcota</taxon>
        <taxon>Myxococcia</taxon>
        <taxon>Myxococcales</taxon>
        <taxon>Cystobacterineae</taxon>
        <taxon>Archangiaceae</taxon>
        <taxon>Archangium</taxon>
    </lineage>
</organism>
<comment type="caution">
    <text evidence="3">The sequence shown here is derived from an EMBL/GenBank/DDBJ whole genome shotgun (WGS) entry which is preliminary data.</text>
</comment>
<sequence length="124" mass="13999">MTDPRPLLPEDKRTPSATEAMKGFHRDIVDQVRAAVEKDAVVVVGMAQNPVVKRVRQTLEQANIPFTYLEYGSYFGMWKQRLAIKLWSGWPTFPQVFVRGVLVGGFDDTRKALEDGSFKKLLGS</sequence>
<accession>A0A084SVN7</accession>
<dbReference type="Gene3D" id="3.40.30.10">
    <property type="entry name" value="Glutaredoxin"/>
    <property type="match status" value="1"/>
</dbReference>
<dbReference type="PANTHER" id="PTHR45694:SF5">
    <property type="entry name" value="GLUTAREDOXIN 2"/>
    <property type="match status" value="1"/>
</dbReference>
<dbReference type="InterPro" id="IPR002109">
    <property type="entry name" value="Glutaredoxin"/>
</dbReference>
<comment type="similarity">
    <text evidence="1">Belongs to the glutaredoxin family.</text>
</comment>
<dbReference type="PANTHER" id="PTHR45694">
    <property type="entry name" value="GLUTAREDOXIN 2"/>
    <property type="match status" value="1"/>
</dbReference>
<dbReference type="RefSeq" id="WP_043394903.1">
    <property type="nucleotide sequence ID" value="NZ_JPMI01000093.1"/>
</dbReference>
<dbReference type="Proteomes" id="UP000028547">
    <property type="component" value="Unassembled WGS sequence"/>
</dbReference>
<evidence type="ECO:0000313" key="4">
    <source>
        <dbReference type="Proteomes" id="UP000028547"/>
    </source>
</evidence>
<evidence type="ECO:0000256" key="1">
    <source>
        <dbReference type="ARBA" id="ARBA00007787"/>
    </source>
</evidence>
<dbReference type="Pfam" id="PF00462">
    <property type="entry name" value="Glutaredoxin"/>
    <property type="match status" value="1"/>
</dbReference>
<evidence type="ECO:0000259" key="2">
    <source>
        <dbReference type="Pfam" id="PF00462"/>
    </source>
</evidence>
<dbReference type="SUPFAM" id="SSF52833">
    <property type="entry name" value="Thioredoxin-like"/>
    <property type="match status" value="1"/>
</dbReference>
<dbReference type="InterPro" id="IPR036249">
    <property type="entry name" value="Thioredoxin-like_sf"/>
</dbReference>
<dbReference type="GO" id="GO:0034599">
    <property type="term" value="P:cellular response to oxidative stress"/>
    <property type="evidence" value="ECO:0007669"/>
    <property type="project" value="TreeGrafter"/>
</dbReference>
<dbReference type="AlphaFoldDB" id="A0A084SVN7"/>
<name>A0A084SVN7_9BACT</name>
<protein>
    <submittedName>
        <fullName evidence="3">Glutaredoxin</fullName>
    </submittedName>
</protein>
<reference evidence="3 4" key="1">
    <citation type="submission" date="2014-07" db="EMBL/GenBank/DDBJ databases">
        <title>Draft Genome Sequence of Gephyronic Acid Producer, Cystobacter violaceus Strain Cb vi76.</title>
        <authorList>
            <person name="Stevens D.C."/>
            <person name="Young J."/>
            <person name="Carmichael R."/>
            <person name="Tan J."/>
            <person name="Taylor R.E."/>
        </authorList>
    </citation>
    <scope>NUCLEOTIDE SEQUENCE [LARGE SCALE GENOMIC DNA]</scope>
    <source>
        <strain evidence="3 4">Cb vi76</strain>
    </source>
</reference>
<dbReference type="GO" id="GO:0015038">
    <property type="term" value="F:glutathione disulfide oxidoreductase activity"/>
    <property type="evidence" value="ECO:0007669"/>
    <property type="project" value="TreeGrafter"/>
</dbReference>